<evidence type="ECO:0000313" key="2">
    <source>
        <dbReference type="Proteomes" id="UP000000286"/>
    </source>
</evidence>
<organism evidence="1 2">
    <name type="scientific">Saccharomyces cerevisiae (strain Lalvin EC1118 / Prise de mousse)</name>
    <name type="common">Baker's yeast</name>
    <dbReference type="NCBI Taxonomy" id="643680"/>
    <lineage>
        <taxon>Eukaryota</taxon>
        <taxon>Fungi</taxon>
        <taxon>Dikarya</taxon>
        <taxon>Ascomycota</taxon>
        <taxon>Saccharomycotina</taxon>
        <taxon>Saccharomycetes</taxon>
        <taxon>Saccharomycetales</taxon>
        <taxon>Saccharomycetaceae</taxon>
        <taxon>Saccharomyces</taxon>
    </lineage>
</organism>
<protein>
    <submittedName>
        <fullName evidence="1">EC1118_1B15_2982p</fullName>
    </submittedName>
</protein>
<proteinExistence type="predicted"/>
<dbReference type="SMR" id="D3UEN6"/>
<accession>D3UEN6</accession>
<reference evidence="1 2" key="1">
    <citation type="journal article" date="2009" name="Proc. Natl. Acad. Sci. U.S.A.">
        <title>Eukaryote-to-eukaryote gene transfer events revealed by the genome sequence of the wine yeast Saccharomyces cerevisiae EC1118.</title>
        <authorList>
            <person name="Novo M."/>
            <person name="Bigey F."/>
            <person name="Beyne E."/>
            <person name="Galeote V."/>
            <person name="Gavory F."/>
            <person name="Mallet S."/>
            <person name="Cambot B."/>
            <person name="Legras J.L."/>
            <person name="Wincker P."/>
            <person name="Casaregola S."/>
            <person name="Dequin S."/>
        </authorList>
    </citation>
    <scope>NUCLEOTIDE SEQUENCE [LARGE SCALE GENOMIC DNA]</scope>
    <source>
        <strain evidence="2">Lalvin EC1118 / Prise de mousse</strain>
    </source>
</reference>
<gene>
    <name evidence="1" type="ORF">EC1118_1B15_2982g</name>
</gene>
<sequence>MSPIEPRRFCNSVLSQYLECVTQACGRTIKM</sequence>
<dbReference type="Proteomes" id="UP000000286">
    <property type="component" value="Chromosome II"/>
</dbReference>
<dbReference type="EMBL" id="FN393060">
    <property type="protein sequence ID" value="CBK39216.1"/>
    <property type="molecule type" value="Genomic_DNA"/>
</dbReference>
<dbReference type="HOGENOM" id="CLU_3399668_0_0_1"/>
<evidence type="ECO:0000313" key="1">
    <source>
        <dbReference type="EMBL" id="CBK39216.1"/>
    </source>
</evidence>
<name>D3UEN6_YEAS8</name>
<dbReference type="AlphaFoldDB" id="D3UEN6"/>